<evidence type="ECO:0000259" key="6">
    <source>
        <dbReference type="PROSITE" id="PS50943"/>
    </source>
</evidence>
<evidence type="ECO:0000313" key="8">
    <source>
        <dbReference type="EMBL" id="GAQ18315.1"/>
    </source>
</evidence>
<evidence type="ECO:0000256" key="2">
    <source>
        <dbReference type="ARBA" id="ARBA00022692"/>
    </source>
</evidence>
<keyword evidence="2" id="KW-0812">Transmembrane</keyword>
<dbReference type="eggNOG" id="COG3339">
    <property type="taxonomic scope" value="Bacteria"/>
</dbReference>
<accession>W9AAQ5</accession>
<dbReference type="InterPro" id="IPR010652">
    <property type="entry name" value="DUF1232"/>
</dbReference>
<keyword evidence="5" id="KW-0175">Coiled coil</keyword>
<dbReference type="EMBL" id="CCAX010000001">
    <property type="protein sequence ID" value="CDO02548.1"/>
    <property type="molecule type" value="Genomic_DNA"/>
</dbReference>
<evidence type="ECO:0000313" key="7">
    <source>
        <dbReference type="EMBL" id="CDO02548.1"/>
    </source>
</evidence>
<reference evidence="7 9" key="2">
    <citation type="submission" date="2014-03" db="EMBL/GenBank/DDBJ databases">
        <authorList>
            <person name="Urmite Genomes U."/>
        </authorList>
    </citation>
    <scope>NUCLEOTIDE SEQUENCE [LARGE SCALE GENOMIC DNA]</scope>
    <source>
        <strain evidence="7 9">S1</strain>
    </source>
</reference>
<keyword evidence="3" id="KW-1133">Transmembrane helix</keyword>
<dbReference type="RefSeq" id="WP_036573681.1">
    <property type="nucleotide sequence ID" value="NZ_BBXV01000026.1"/>
</dbReference>
<comment type="subcellular location">
    <subcellularLocation>
        <location evidence="1">Endomembrane system</location>
        <topology evidence="1">Multi-pass membrane protein</topology>
    </subcellularLocation>
</comment>
<dbReference type="Proteomes" id="UP000028863">
    <property type="component" value="Unassembled WGS sequence"/>
</dbReference>
<organism evidence="7 9">
    <name type="scientific">Oceanobacillus picturae</name>
    <dbReference type="NCBI Taxonomy" id="171693"/>
    <lineage>
        <taxon>Bacteria</taxon>
        <taxon>Bacillati</taxon>
        <taxon>Bacillota</taxon>
        <taxon>Bacilli</taxon>
        <taxon>Bacillales</taxon>
        <taxon>Bacillaceae</taxon>
        <taxon>Oceanobacillus</taxon>
    </lineage>
</organism>
<reference evidence="7 9" key="1">
    <citation type="submission" date="2014-03" db="EMBL/GenBank/DDBJ databases">
        <title>Draft genome sequencing of Oceanobacillus picturae strain S1 isolated from human gut.</title>
        <authorList>
            <person name="Croce O."/>
            <person name="Lagier J.C."/>
            <person name="Raoult D."/>
        </authorList>
    </citation>
    <scope>NUCLEOTIDE SEQUENCE [LARGE SCALE GENOMIC DNA]</scope>
    <source>
        <strain evidence="7 9">S1</strain>
    </source>
</reference>
<keyword evidence="9" id="KW-1185">Reference proteome</keyword>
<dbReference type="STRING" id="171693.BN988_01018"/>
<dbReference type="EMBL" id="BBXV01000026">
    <property type="protein sequence ID" value="GAQ18315.1"/>
    <property type="molecule type" value="Genomic_DNA"/>
</dbReference>
<evidence type="ECO:0000256" key="4">
    <source>
        <dbReference type="ARBA" id="ARBA00023136"/>
    </source>
</evidence>
<proteinExistence type="predicted"/>
<dbReference type="OrthoDB" id="9793277at2"/>
<comment type="caution">
    <text evidence="7">The sequence shown here is derived from an EMBL/GenBank/DDBJ whole genome shotgun (WGS) entry which is preliminary data.</text>
</comment>
<dbReference type="Proteomes" id="UP000052946">
    <property type="component" value="Unassembled WGS sequence"/>
</dbReference>
<evidence type="ECO:0000313" key="9">
    <source>
        <dbReference type="Proteomes" id="UP000028863"/>
    </source>
</evidence>
<evidence type="ECO:0000256" key="1">
    <source>
        <dbReference type="ARBA" id="ARBA00004127"/>
    </source>
</evidence>
<dbReference type="AlphaFoldDB" id="W9AAQ5"/>
<keyword evidence="4" id="KW-0472">Membrane</keyword>
<evidence type="ECO:0000256" key="3">
    <source>
        <dbReference type="ARBA" id="ARBA00022989"/>
    </source>
</evidence>
<dbReference type="Pfam" id="PF01381">
    <property type="entry name" value="HTH_3"/>
    <property type="match status" value="1"/>
</dbReference>
<dbReference type="Gene3D" id="1.10.260.40">
    <property type="entry name" value="lambda repressor-like DNA-binding domains"/>
    <property type="match status" value="1"/>
</dbReference>
<dbReference type="PROSITE" id="PS50943">
    <property type="entry name" value="HTH_CROC1"/>
    <property type="match status" value="1"/>
</dbReference>
<feature type="domain" description="HTH cro/C1-type" evidence="6">
    <location>
        <begin position="9"/>
        <end position="63"/>
    </location>
</feature>
<dbReference type="SUPFAM" id="SSF47413">
    <property type="entry name" value="lambda repressor-like DNA-binding domains"/>
    <property type="match status" value="1"/>
</dbReference>
<dbReference type="GO" id="GO:0012505">
    <property type="term" value="C:endomembrane system"/>
    <property type="evidence" value="ECO:0007669"/>
    <property type="project" value="UniProtKB-SubCell"/>
</dbReference>
<dbReference type="CDD" id="cd00093">
    <property type="entry name" value="HTH_XRE"/>
    <property type="match status" value="1"/>
</dbReference>
<sequence>MTTEFGGFLKKQLQINGLTMRKFSEMTNIETSSISRIINGKRKANIHHLRAFSEAINIPIEELLKVAGYANHSISNNNEEKVEKHIQQLIQVIETSDMDHHEFSIDRLEKQLKNHRQHAMTEEGQETIKEKFKSKIKRIGAAGPFIQQLEKMYEQFTSGNVTIKHQLIMGGALLYFVLTLDLIPDYLFPIGYIDDAIAVQLTVSMLAKQG</sequence>
<dbReference type="Pfam" id="PF06803">
    <property type="entry name" value="DUF1232"/>
    <property type="match status" value="1"/>
</dbReference>
<reference evidence="10" key="3">
    <citation type="submission" date="2015-07" db="EMBL/GenBank/DDBJ databases">
        <title>Draft Genome Sequence of Oceanobacillus picturae Heshi-B3 that Was Isolated from Fermented Rice Bran with Aging Salted Mackerel, Which Was Named Heshiko as Traditional Fermented Seafood in Japan.</title>
        <authorList>
            <person name="Akuzawa S."/>
            <person name="Nakagawa J."/>
            <person name="Kanekatsu T."/>
            <person name="Kanesaki Y."/>
            <person name="Suzuki T."/>
        </authorList>
    </citation>
    <scope>NUCLEOTIDE SEQUENCE [LARGE SCALE GENOMIC DNA]</scope>
    <source>
        <strain evidence="10">Heshi-B3</strain>
    </source>
</reference>
<name>W9AAQ5_9BACI</name>
<protein>
    <submittedName>
        <fullName evidence="8">Helix-turn-helix protein</fullName>
    </submittedName>
</protein>
<evidence type="ECO:0000313" key="10">
    <source>
        <dbReference type="Proteomes" id="UP000052946"/>
    </source>
</evidence>
<gene>
    <name evidence="7" type="ORF">BN988_01018</name>
    <name evidence="8" type="ORF">OPHB3_2254</name>
</gene>
<dbReference type="GO" id="GO:0003677">
    <property type="term" value="F:DNA binding"/>
    <property type="evidence" value="ECO:0007669"/>
    <property type="project" value="InterPro"/>
</dbReference>
<dbReference type="InterPro" id="IPR001387">
    <property type="entry name" value="Cro/C1-type_HTH"/>
</dbReference>
<dbReference type="InterPro" id="IPR010982">
    <property type="entry name" value="Lambda_DNA-bd_dom_sf"/>
</dbReference>
<reference evidence="8 10" key="4">
    <citation type="journal article" date="2016" name="Genome Announc.">
        <title>Draft Genome Sequence of Oceanobacillus picturae Heshi-B3, Isolated from Fermented Rice Bran in a Traditional Japanese Seafood Dish.</title>
        <authorList>
            <person name="Akuzawa S."/>
            <person name="Nagaoka J."/>
            <person name="Kanekatsu M."/>
            <person name="Kanesaki Y."/>
            <person name="Suzuki T."/>
        </authorList>
    </citation>
    <scope>NUCLEOTIDE SEQUENCE [LARGE SCALE GENOMIC DNA]</scope>
    <source>
        <strain evidence="8 10">Heshi-B3</strain>
    </source>
</reference>
<evidence type="ECO:0000256" key="5">
    <source>
        <dbReference type="SAM" id="Coils"/>
    </source>
</evidence>
<dbReference type="SMART" id="SM00530">
    <property type="entry name" value="HTH_XRE"/>
    <property type="match status" value="1"/>
</dbReference>
<feature type="coiled-coil region" evidence="5">
    <location>
        <begin position="98"/>
        <end position="125"/>
    </location>
</feature>